<sequence length="160" mass="18923">MCHYKSPCIFKDVWANDAGVIELDRHQDCNNFRFKIIRNVVKFTFKRKFDTCDNRDYIIQKQRIVKNCPKFPNSFPRNPSRDYTQIEPTITVRLRLNGAEERKLTSCLKRRAAKKCPNLPNSFRRNPSMDFPEIEPTITVKLRLNVAEERRLTSSLVTNE</sequence>
<reference evidence="1" key="1">
    <citation type="journal article" date="2013" name="Genome Biol.">
        <title>Draft genome of the mountain pine beetle, Dendroctonus ponderosae Hopkins, a major forest pest.</title>
        <authorList>
            <person name="Keeling C.I."/>
            <person name="Yuen M.M."/>
            <person name="Liao N.Y."/>
            <person name="Docking T.R."/>
            <person name="Chan S.K."/>
            <person name="Taylor G.A."/>
            <person name="Palmquist D.L."/>
            <person name="Jackman S.D."/>
            <person name="Nguyen A."/>
            <person name="Li M."/>
            <person name="Henderson H."/>
            <person name="Janes J.K."/>
            <person name="Zhao Y."/>
            <person name="Pandoh P."/>
            <person name="Moore R."/>
            <person name="Sperling F.A."/>
            <person name="Huber D.P."/>
            <person name="Birol I."/>
            <person name="Jones S.J."/>
            <person name="Bohlmann J."/>
        </authorList>
    </citation>
    <scope>NUCLEOTIDE SEQUENCE</scope>
</reference>
<dbReference type="EMBL" id="KB740860">
    <property type="protein sequence ID" value="ENN78567.1"/>
    <property type="molecule type" value="Genomic_DNA"/>
</dbReference>
<evidence type="ECO:0000313" key="1">
    <source>
        <dbReference type="EMBL" id="ENN78567.1"/>
    </source>
</evidence>
<name>N6UIY1_DENPD</name>
<organism evidence="1">
    <name type="scientific">Dendroctonus ponderosae</name>
    <name type="common">Mountain pine beetle</name>
    <dbReference type="NCBI Taxonomy" id="77166"/>
    <lineage>
        <taxon>Eukaryota</taxon>
        <taxon>Metazoa</taxon>
        <taxon>Ecdysozoa</taxon>
        <taxon>Arthropoda</taxon>
        <taxon>Hexapoda</taxon>
        <taxon>Insecta</taxon>
        <taxon>Pterygota</taxon>
        <taxon>Neoptera</taxon>
        <taxon>Endopterygota</taxon>
        <taxon>Coleoptera</taxon>
        <taxon>Polyphaga</taxon>
        <taxon>Cucujiformia</taxon>
        <taxon>Curculionidae</taxon>
        <taxon>Scolytinae</taxon>
        <taxon>Dendroctonus</taxon>
    </lineage>
</organism>
<dbReference type="OrthoDB" id="129121at2759"/>
<feature type="non-terminal residue" evidence="1">
    <location>
        <position position="1"/>
    </location>
</feature>
<gene>
    <name evidence="1" type="ORF">YQE_04935</name>
</gene>
<protein>
    <submittedName>
        <fullName evidence="1">Uncharacterized protein</fullName>
    </submittedName>
</protein>
<dbReference type="HOGENOM" id="CLU_1653916_0_0_1"/>
<proteinExistence type="predicted"/>
<dbReference type="AlphaFoldDB" id="N6UIY1"/>
<accession>N6UIY1</accession>